<evidence type="ECO:0000313" key="2">
    <source>
        <dbReference type="Proteomes" id="UP000521943"/>
    </source>
</evidence>
<sequence>MHLVRQIAKLFLLGLDYMHCRVIHTGESPPSFAIFLLPATLDLPVPFYVRLGFSISAAIPFVLRVRHLVHAPISLSIAGSPPLVLLMRTTPISRSETPFSPRYQVLRLAISRSNGPTRRARTFWGSYLPPCLSFWLFGSSVLCFDAHSFLFDSPGSYGLPIVFRCALWFLRFSFHFALVRALCVHSVFSQAPFLFASHLSVRSRYSV</sequence>
<organism evidence="1 2">
    <name type="scientific">Ephemerocybe angulata</name>
    <dbReference type="NCBI Taxonomy" id="980116"/>
    <lineage>
        <taxon>Eukaryota</taxon>
        <taxon>Fungi</taxon>
        <taxon>Dikarya</taxon>
        <taxon>Basidiomycota</taxon>
        <taxon>Agaricomycotina</taxon>
        <taxon>Agaricomycetes</taxon>
        <taxon>Agaricomycetidae</taxon>
        <taxon>Agaricales</taxon>
        <taxon>Agaricineae</taxon>
        <taxon>Psathyrellaceae</taxon>
        <taxon>Ephemerocybe</taxon>
    </lineage>
</organism>
<comment type="caution">
    <text evidence="1">The sequence shown here is derived from an EMBL/GenBank/DDBJ whole genome shotgun (WGS) entry which is preliminary data.</text>
</comment>
<reference evidence="1 2" key="1">
    <citation type="submission" date="2020-07" db="EMBL/GenBank/DDBJ databases">
        <title>Comparative genomics of pyrophilous fungi reveals a link between fire events and developmental genes.</title>
        <authorList>
            <consortium name="DOE Joint Genome Institute"/>
            <person name="Steindorff A.S."/>
            <person name="Carver A."/>
            <person name="Calhoun S."/>
            <person name="Stillman K."/>
            <person name="Liu H."/>
            <person name="Lipzen A."/>
            <person name="Pangilinan J."/>
            <person name="Labutti K."/>
            <person name="Bruns T.D."/>
            <person name="Grigoriev I.V."/>
        </authorList>
    </citation>
    <scope>NUCLEOTIDE SEQUENCE [LARGE SCALE GENOMIC DNA]</scope>
    <source>
        <strain evidence="1 2">CBS 144469</strain>
    </source>
</reference>
<name>A0A8H6LSN5_9AGAR</name>
<evidence type="ECO:0000313" key="1">
    <source>
        <dbReference type="EMBL" id="KAF6741230.1"/>
    </source>
</evidence>
<protein>
    <submittedName>
        <fullName evidence="1">Uncharacterized protein</fullName>
    </submittedName>
</protein>
<proteinExistence type="predicted"/>
<dbReference type="EMBL" id="JACGCI010000272">
    <property type="protein sequence ID" value="KAF6741230.1"/>
    <property type="molecule type" value="Genomic_DNA"/>
</dbReference>
<dbReference type="Proteomes" id="UP000521943">
    <property type="component" value="Unassembled WGS sequence"/>
</dbReference>
<keyword evidence="2" id="KW-1185">Reference proteome</keyword>
<gene>
    <name evidence="1" type="ORF">DFP72DRAFT_297291</name>
</gene>
<dbReference type="AlphaFoldDB" id="A0A8H6LSN5"/>
<accession>A0A8H6LSN5</accession>